<dbReference type="InterPro" id="IPR009003">
    <property type="entry name" value="Peptidase_S1_PA"/>
</dbReference>
<dbReference type="OrthoDB" id="5305647at2759"/>
<feature type="domain" description="Peptidase S1" evidence="6">
    <location>
        <begin position="36"/>
        <end position="264"/>
    </location>
</feature>
<dbReference type="SUPFAM" id="SSF50494">
    <property type="entry name" value="Trypsin-like serine proteases"/>
    <property type="match status" value="1"/>
</dbReference>
<protein>
    <recommendedName>
        <fullName evidence="6">Peptidase S1 domain-containing protein</fullName>
    </recommendedName>
</protein>
<dbReference type="GO" id="GO:0006508">
    <property type="term" value="P:proteolysis"/>
    <property type="evidence" value="ECO:0007669"/>
    <property type="project" value="UniProtKB-KW"/>
</dbReference>
<dbReference type="PROSITE" id="PS00134">
    <property type="entry name" value="TRYPSIN_HIS"/>
    <property type="match status" value="1"/>
</dbReference>
<evidence type="ECO:0000256" key="3">
    <source>
        <dbReference type="ARBA" id="ARBA00022825"/>
    </source>
</evidence>
<gene>
    <name evidence="7" type="ORF">APLA_LOCUS11191</name>
</gene>
<proteinExistence type="inferred from homology"/>
<dbReference type="Proteomes" id="UP000494256">
    <property type="component" value="Unassembled WGS sequence"/>
</dbReference>
<dbReference type="InterPro" id="IPR001254">
    <property type="entry name" value="Trypsin_dom"/>
</dbReference>
<sequence>MMVEGINSCATRAVGGQTEDAAGVWCENHHIDSNRIVEGSKTDIKQYPYNAFCKLQTDDGAVMTCGGAIISKNYILTAAHCLDNVTTAIVRIGSTYKTNGGYVYKSTSIYQHPRYRSGKFDYDIGLIVIDEGMDINGKTTDTIQVERSSSKPEAGNMVTITGWGATKENAKESVEELRVGEVEVQNRTYCEETNPGITRRMFCAGGDGIDTCQGDSGGPAVGPSHTLVGVTSNGIGCGREGQPGVYTRTSAFEIRLFISLLTRG</sequence>
<keyword evidence="4" id="KW-1015">Disulfide bond</keyword>
<evidence type="ECO:0000256" key="4">
    <source>
        <dbReference type="ARBA" id="ARBA00023157"/>
    </source>
</evidence>
<dbReference type="GO" id="GO:0004252">
    <property type="term" value="F:serine-type endopeptidase activity"/>
    <property type="evidence" value="ECO:0007669"/>
    <property type="project" value="InterPro"/>
</dbReference>
<keyword evidence="3" id="KW-0720">Serine protease</keyword>
<evidence type="ECO:0000256" key="1">
    <source>
        <dbReference type="ARBA" id="ARBA00022670"/>
    </source>
</evidence>
<evidence type="ECO:0000259" key="6">
    <source>
        <dbReference type="PROSITE" id="PS50240"/>
    </source>
</evidence>
<accession>A0A8S1AA46</accession>
<dbReference type="PROSITE" id="PS50240">
    <property type="entry name" value="TRYPSIN_DOM"/>
    <property type="match status" value="1"/>
</dbReference>
<keyword evidence="2" id="KW-0378">Hydrolase</keyword>
<comment type="similarity">
    <text evidence="5">Belongs to the peptidase S1 family. CLIP subfamily.</text>
</comment>
<dbReference type="PRINTS" id="PR00722">
    <property type="entry name" value="CHYMOTRYPSIN"/>
</dbReference>
<dbReference type="EMBL" id="CADEBD010000327">
    <property type="protein sequence ID" value="CAB3245656.1"/>
    <property type="molecule type" value="Genomic_DNA"/>
</dbReference>
<dbReference type="SMART" id="SM00020">
    <property type="entry name" value="Tryp_SPc"/>
    <property type="match status" value="1"/>
</dbReference>
<dbReference type="PANTHER" id="PTHR24276">
    <property type="entry name" value="POLYSERASE-RELATED"/>
    <property type="match status" value="1"/>
</dbReference>
<keyword evidence="1" id="KW-0645">Protease</keyword>
<dbReference type="InterPro" id="IPR043504">
    <property type="entry name" value="Peptidase_S1_PA_chymotrypsin"/>
</dbReference>
<dbReference type="InterPro" id="IPR050430">
    <property type="entry name" value="Peptidase_S1"/>
</dbReference>
<organism evidence="7 8">
    <name type="scientific">Arctia plantaginis</name>
    <name type="common">Wood tiger moth</name>
    <name type="synonym">Phalaena plantaginis</name>
    <dbReference type="NCBI Taxonomy" id="874455"/>
    <lineage>
        <taxon>Eukaryota</taxon>
        <taxon>Metazoa</taxon>
        <taxon>Ecdysozoa</taxon>
        <taxon>Arthropoda</taxon>
        <taxon>Hexapoda</taxon>
        <taxon>Insecta</taxon>
        <taxon>Pterygota</taxon>
        <taxon>Neoptera</taxon>
        <taxon>Endopterygota</taxon>
        <taxon>Lepidoptera</taxon>
        <taxon>Glossata</taxon>
        <taxon>Ditrysia</taxon>
        <taxon>Noctuoidea</taxon>
        <taxon>Erebidae</taxon>
        <taxon>Arctiinae</taxon>
        <taxon>Arctia</taxon>
    </lineage>
</organism>
<name>A0A8S1AA46_ARCPL</name>
<dbReference type="InterPro" id="IPR018114">
    <property type="entry name" value="TRYPSIN_HIS"/>
</dbReference>
<evidence type="ECO:0000313" key="7">
    <source>
        <dbReference type="EMBL" id="CAB3245656.1"/>
    </source>
</evidence>
<evidence type="ECO:0000313" key="8">
    <source>
        <dbReference type="Proteomes" id="UP000494256"/>
    </source>
</evidence>
<dbReference type="Pfam" id="PF00089">
    <property type="entry name" value="Trypsin"/>
    <property type="match status" value="1"/>
</dbReference>
<dbReference type="PANTHER" id="PTHR24276:SF91">
    <property type="entry name" value="AT26814P-RELATED"/>
    <property type="match status" value="1"/>
</dbReference>
<dbReference type="AlphaFoldDB" id="A0A8S1AA46"/>
<reference evidence="7 8" key="1">
    <citation type="submission" date="2020-04" db="EMBL/GenBank/DDBJ databases">
        <authorList>
            <person name="Wallbank WR R."/>
            <person name="Pardo Diaz C."/>
            <person name="Kozak K."/>
            <person name="Martin S."/>
            <person name="Jiggins C."/>
            <person name="Moest M."/>
            <person name="Warren A I."/>
            <person name="Byers J.R.P. K."/>
            <person name="Montejo-Kovacevich G."/>
            <person name="Yen C E."/>
        </authorList>
    </citation>
    <scope>NUCLEOTIDE SEQUENCE [LARGE SCALE GENOMIC DNA]</scope>
</reference>
<evidence type="ECO:0000256" key="2">
    <source>
        <dbReference type="ARBA" id="ARBA00022801"/>
    </source>
</evidence>
<dbReference type="FunFam" id="2.40.10.10:FF:000002">
    <property type="entry name" value="Transmembrane protease serine"/>
    <property type="match status" value="1"/>
</dbReference>
<dbReference type="CDD" id="cd00190">
    <property type="entry name" value="Tryp_SPc"/>
    <property type="match status" value="1"/>
</dbReference>
<evidence type="ECO:0000256" key="5">
    <source>
        <dbReference type="ARBA" id="ARBA00024195"/>
    </source>
</evidence>
<dbReference type="Gene3D" id="2.40.10.10">
    <property type="entry name" value="Trypsin-like serine proteases"/>
    <property type="match status" value="1"/>
</dbReference>
<comment type="caution">
    <text evidence="7">The sequence shown here is derived from an EMBL/GenBank/DDBJ whole genome shotgun (WGS) entry which is preliminary data.</text>
</comment>
<dbReference type="InterPro" id="IPR001314">
    <property type="entry name" value="Peptidase_S1A"/>
</dbReference>